<accession>X7EKY6</accession>
<dbReference type="EMBL" id="JALZ01000001">
    <property type="protein sequence ID" value="ETX16545.1"/>
    <property type="molecule type" value="Genomic_DNA"/>
</dbReference>
<comment type="caution">
    <text evidence="2">The sequence shown here is derived from an EMBL/GenBank/DDBJ whole genome shotgun (WGS) entry which is preliminary data.</text>
</comment>
<dbReference type="OrthoDB" id="7161641at2"/>
<protein>
    <recommendedName>
        <fullName evidence="4">AsmA-like C-terminal domain-containing protein</fullName>
    </recommendedName>
</protein>
<proteinExistence type="predicted"/>
<name>X7EKY6_9RHOB</name>
<reference evidence="2 3" key="1">
    <citation type="submission" date="2014-01" db="EMBL/GenBank/DDBJ databases">
        <title>Roseivivax halodurans JCM 10272 Genome Sequencing.</title>
        <authorList>
            <person name="Lai Q."/>
            <person name="Li G."/>
            <person name="Shao Z."/>
        </authorList>
    </citation>
    <scope>NUCLEOTIDE SEQUENCE [LARGE SCALE GENOMIC DNA]</scope>
    <source>
        <strain evidence="2 3">JCM 10272</strain>
    </source>
</reference>
<dbReference type="RefSeq" id="WP_037257640.1">
    <property type="nucleotide sequence ID" value="NZ_JALZ01000001.1"/>
</dbReference>
<dbReference type="Proteomes" id="UP000022447">
    <property type="component" value="Unassembled WGS sequence"/>
</dbReference>
<organism evidence="2 3">
    <name type="scientific">Roseivivax halodurans JCM 10272</name>
    <dbReference type="NCBI Taxonomy" id="1449350"/>
    <lineage>
        <taxon>Bacteria</taxon>
        <taxon>Pseudomonadati</taxon>
        <taxon>Pseudomonadota</taxon>
        <taxon>Alphaproteobacteria</taxon>
        <taxon>Rhodobacterales</taxon>
        <taxon>Roseobacteraceae</taxon>
        <taxon>Roseivivax</taxon>
    </lineage>
</organism>
<dbReference type="PATRIC" id="fig|1449350.3.peg.322"/>
<evidence type="ECO:0000313" key="3">
    <source>
        <dbReference type="Proteomes" id="UP000022447"/>
    </source>
</evidence>
<evidence type="ECO:0000256" key="1">
    <source>
        <dbReference type="SAM" id="Phobius"/>
    </source>
</evidence>
<dbReference type="AlphaFoldDB" id="X7EKY6"/>
<keyword evidence="1" id="KW-0472">Membrane</keyword>
<evidence type="ECO:0000313" key="2">
    <source>
        <dbReference type="EMBL" id="ETX16545.1"/>
    </source>
</evidence>
<keyword evidence="1" id="KW-0812">Transmembrane</keyword>
<feature type="transmembrane region" description="Helical" evidence="1">
    <location>
        <begin position="12"/>
        <end position="35"/>
    </location>
</feature>
<dbReference type="eggNOG" id="COG3164">
    <property type="taxonomic scope" value="Bacteria"/>
</dbReference>
<gene>
    <name evidence="2" type="ORF">OCH239_01590</name>
</gene>
<dbReference type="STRING" id="1449350.OCH239_01590"/>
<evidence type="ECO:0008006" key="4">
    <source>
        <dbReference type="Google" id="ProtNLM"/>
    </source>
</evidence>
<keyword evidence="1" id="KW-1133">Transmembrane helix</keyword>
<keyword evidence="3" id="KW-1185">Reference proteome</keyword>
<sequence length="1080" mass="111366">MTTAKGQRRRRWPIWLAGSLVLVAMLVAVGIGAIVGRPLVAPDWLSDRIETRIADLVPGARIGFGDLNLRIGHDGLVHVGLDDASLVAVDGTEIAALAEIEIAAALAPLFEGRVALREARASGGFLSIRRGADGRIGIGLGVSGGTPPSVPDAVAAVDAALEDPRLAGLDEVTLDNLNVRYADARANRTWRADGGRIVVRREEGTLRLSGSAALLGAGDRAATLEVSAESAIGETDLSFGMSLGDLSARDIATQSPALAWLDVLRAPISGSFRGWLDDGGGLGGLDATLRIGPGVLQPTDAAEPIRFTRAQTYFSYLPETGVIDFSDISVESEAGRGSASGRAQVLGGDRAEIVGQFIAGDIDTNPAGAFVAPLQIARAEMDLRLKLDPFRLDIGRLRIADPDKTLRASGHIDAGPEGWSFAVDASAEEVAPETVERHWPPAIAPGTRDWVVSRVIEGRARDVVFSLRRAPGAGPELFLDLGFDGAKVRFSDDLPPAEGGAGRLVIANDRIAVSLAEGYLTAPEGGEIDLAGSEFVIPDTRQQPATGDLRLAASGPVTAALSVLNLPPLSILDKAGQPVDLAAGTVEVTGSLVRPLEEGIDYADLDFRFEGIARDVESKVVVPGRRLAAEALDLSVTPEQVRLSGAATLSGVPFDGSWTQPIGPGSGDGRVSGTARLSPEAADAFGVGLPSGLLSGGGPAQVTVDLPSGAPPRFRLTSSLGGIGLAVPQIGWQLPRAGQGELEIAGVLSDPARIDTLRVDAGGLSASGRVALRGDGGLEAVTFDRVRIGDWLDAPVTLVGRGGAAPAVQVGGGSLDLRGADFGGGGSGSGGGADVPLDVSLDRLTISEGIQLLDLNGNFSARNGGLAGNFAARMQGTSAEVQGQLLPQGGGTALRLSSEDAGNVLESTGILKTVAGGRMVLNLNPTGTPGTYDGAVTVTDARLRDAPAIGALLDAISVVGIIDQLEGPGIYFQDVQAQFRLEPSRVVLTRSSAVGPSMGVSLDGYVDLASGVLDLQGVLSPVYVLNSIGAIFTRRGEGLLGFNFNIEGTADAPRVAVNPLSVFTPGMFREIFRRPPPTTR</sequence>